<evidence type="ECO:0000313" key="2">
    <source>
        <dbReference type="Proteomes" id="UP000887013"/>
    </source>
</evidence>
<gene>
    <name evidence="1" type="ORF">NPIL_30631</name>
</gene>
<comment type="caution">
    <text evidence="1">The sequence shown here is derived from an EMBL/GenBank/DDBJ whole genome shotgun (WGS) entry which is preliminary data.</text>
</comment>
<dbReference type="EMBL" id="BMAW01040450">
    <property type="protein sequence ID" value="GFU59705.1"/>
    <property type="molecule type" value="Genomic_DNA"/>
</dbReference>
<evidence type="ECO:0000313" key="1">
    <source>
        <dbReference type="EMBL" id="GFU59705.1"/>
    </source>
</evidence>
<reference evidence="1" key="1">
    <citation type="submission" date="2020-08" db="EMBL/GenBank/DDBJ databases">
        <title>Multicomponent nature underlies the extraordinary mechanical properties of spider dragline silk.</title>
        <authorList>
            <person name="Kono N."/>
            <person name="Nakamura H."/>
            <person name="Mori M."/>
            <person name="Yoshida Y."/>
            <person name="Ohtoshi R."/>
            <person name="Malay A.D."/>
            <person name="Moran D.A.P."/>
            <person name="Tomita M."/>
            <person name="Numata K."/>
            <person name="Arakawa K."/>
        </authorList>
    </citation>
    <scope>NUCLEOTIDE SEQUENCE</scope>
</reference>
<accession>A0A8X6QZ69</accession>
<dbReference type="AlphaFoldDB" id="A0A8X6QZ69"/>
<proteinExistence type="predicted"/>
<protein>
    <submittedName>
        <fullName evidence="1">Uncharacterized protein</fullName>
    </submittedName>
</protein>
<dbReference type="Proteomes" id="UP000887013">
    <property type="component" value="Unassembled WGS sequence"/>
</dbReference>
<sequence>MFQILWCSEIAVVVSTKEVRFLSPISVRKFFFVSDFIQNRVVVLFLSPWSGRLLFCNSSPGGILTPFELGAAVLTSCPKAELCMCSDQRGQKTVGIMTKQFLKSEWEDQFMYLSERCQT</sequence>
<organism evidence="1 2">
    <name type="scientific">Nephila pilipes</name>
    <name type="common">Giant wood spider</name>
    <name type="synonym">Nephila maculata</name>
    <dbReference type="NCBI Taxonomy" id="299642"/>
    <lineage>
        <taxon>Eukaryota</taxon>
        <taxon>Metazoa</taxon>
        <taxon>Ecdysozoa</taxon>
        <taxon>Arthropoda</taxon>
        <taxon>Chelicerata</taxon>
        <taxon>Arachnida</taxon>
        <taxon>Araneae</taxon>
        <taxon>Araneomorphae</taxon>
        <taxon>Entelegynae</taxon>
        <taxon>Araneoidea</taxon>
        <taxon>Nephilidae</taxon>
        <taxon>Nephila</taxon>
    </lineage>
</organism>
<keyword evidence="2" id="KW-1185">Reference proteome</keyword>
<name>A0A8X6QZ69_NEPPI</name>